<dbReference type="KEGG" id="dord:105984713"/>
<dbReference type="RefSeq" id="XP_012870445.1">
    <property type="nucleotide sequence ID" value="XM_013014991.1"/>
</dbReference>
<evidence type="ECO:0000256" key="1">
    <source>
        <dbReference type="SAM" id="MobiDB-lite"/>
    </source>
</evidence>
<evidence type="ECO:0000313" key="3">
    <source>
        <dbReference type="RefSeq" id="XP_012870445.1"/>
    </source>
</evidence>
<reference evidence="3" key="1">
    <citation type="submission" date="2025-08" db="UniProtKB">
        <authorList>
            <consortium name="RefSeq"/>
        </authorList>
    </citation>
    <scope>IDENTIFICATION</scope>
    <source>
        <tissue evidence="3">Kidney</tissue>
    </source>
</reference>
<organism evidence="2 3">
    <name type="scientific">Dipodomys ordii</name>
    <name type="common">Ord's kangaroo rat</name>
    <dbReference type="NCBI Taxonomy" id="10020"/>
    <lineage>
        <taxon>Eukaryota</taxon>
        <taxon>Metazoa</taxon>
        <taxon>Chordata</taxon>
        <taxon>Craniata</taxon>
        <taxon>Vertebrata</taxon>
        <taxon>Euteleostomi</taxon>
        <taxon>Mammalia</taxon>
        <taxon>Eutheria</taxon>
        <taxon>Euarchontoglires</taxon>
        <taxon>Glires</taxon>
        <taxon>Rodentia</taxon>
        <taxon>Castorimorpha</taxon>
        <taxon>Heteromyidae</taxon>
        <taxon>Dipodomyinae</taxon>
        <taxon>Dipodomys</taxon>
    </lineage>
</organism>
<evidence type="ECO:0000313" key="2">
    <source>
        <dbReference type="Proteomes" id="UP000081671"/>
    </source>
</evidence>
<feature type="compositionally biased region" description="Basic residues" evidence="1">
    <location>
        <begin position="215"/>
        <end position="224"/>
    </location>
</feature>
<dbReference type="AlphaFoldDB" id="A0A1S3F2K3"/>
<sequence length="242" mass="26083">MSLPLWLPNSSPAPRVREVLRAPVTPPSSPVAISDARHKRDSSEGCLEEEVGEETWVGALRRDLSCSARTTVQGWAPARPSGTCYVPSSWPRAGPPGCPPAIAGLAPRAVSQCTARIPPAIAGSAPRAVSQCTARIPQPMGPALLSRRPSVPLGHRQVEERQPVLSKTVSSGGREPQPRQNSRIEWTCRSNGRRATPTPVPLHLASRGFSGHCTSPRKKCRKLVKLPSGSKDKYKENYSTKN</sequence>
<proteinExistence type="predicted"/>
<dbReference type="GeneID" id="105984713"/>
<protein>
    <submittedName>
        <fullName evidence="3">Uncharacterized protein LOC105984713</fullName>
    </submittedName>
</protein>
<name>A0A1S3F2K3_DIPOR</name>
<dbReference type="Proteomes" id="UP000081671">
    <property type="component" value="Unplaced"/>
</dbReference>
<feature type="region of interest" description="Disordered" evidence="1">
    <location>
        <begin position="138"/>
        <end position="242"/>
    </location>
</feature>
<gene>
    <name evidence="3" type="primary">LOC105984713</name>
</gene>
<accession>A0A1S3F2K3</accession>
<feature type="compositionally biased region" description="Polar residues" evidence="1">
    <location>
        <begin position="178"/>
        <end position="190"/>
    </location>
</feature>
<feature type="region of interest" description="Disordered" evidence="1">
    <location>
        <begin position="23"/>
        <end position="47"/>
    </location>
</feature>
<keyword evidence="2" id="KW-1185">Reference proteome</keyword>
<feature type="compositionally biased region" description="Basic and acidic residues" evidence="1">
    <location>
        <begin position="230"/>
        <end position="242"/>
    </location>
</feature>
<dbReference type="InParanoid" id="A0A1S3F2K3"/>